<gene>
    <name evidence="1" type="ORF">DFP75_11282</name>
</gene>
<comment type="caution">
    <text evidence="1">The sequence shown here is derived from an EMBL/GenBank/DDBJ whole genome shotgun (WGS) entry which is preliminary data.</text>
</comment>
<keyword evidence="2" id="KW-1185">Reference proteome</keyword>
<reference evidence="1 2" key="1">
    <citation type="submission" date="2018-06" db="EMBL/GenBank/DDBJ databases">
        <title>Genomic Encyclopedia of Type Strains, Phase III (KMG-III): the genomes of soil and plant-associated and newly described type strains.</title>
        <authorList>
            <person name="Whitman W."/>
        </authorList>
    </citation>
    <scope>NUCLEOTIDE SEQUENCE [LARGE SCALE GENOMIC DNA]</scope>
    <source>
        <strain evidence="1 2">CECT 7730</strain>
    </source>
</reference>
<name>A0A318USL0_9GAMM</name>
<accession>A0A318USL0</accession>
<evidence type="ECO:0000313" key="1">
    <source>
        <dbReference type="EMBL" id="PYF78390.1"/>
    </source>
</evidence>
<dbReference type="AlphaFoldDB" id="A0A318USL0"/>
<organism evidence="1 2">
    <name type="scientific">Marinomonas alcarazii</name>
    <dbReference type="NCBI Taxonomy" id="491949"/>
    <lineage>
        <taxon>Bacteria</taxon>
        <taxon>Pseudomonadati</taxon>
        <taxon>Pseudomonadota</taxon>
        <taxon>Gammaproteobacteria</taxon>
        <taxon>Oceanospirillales</taxon>
        <taxon>Oceanospirillaceae</taxon>
        <taxon>Marinomonas</taxon>
    </lineage>
</organism>
<protein>
    <submittedName>
        <fullName evidence="1">Uncharacterized protein</fullName>
    </submittedName>
</protein>
<evidence type="ECO:0000313" key="2">
    <source>
        <dbReference type="Proteomes" id="UP000247551"/>
    </source>
</evidence>
<sequence>MRLDQCDVWRIEKETPLAQSTNGVMTTNVVMVISLG</sequence>
<proteinExistence type="predicted"/>
<dbReference type="Proteomes" id="UP000247551">
    <property type="component" value="Unassembled WGS sequence"/>
</dbReference>
<dbReference type="EMBL" id="QKLW01000012">
    <property type="protein sequence ID" value="PYF78390.1"/>
    <property type="molecule type" value="Genomic_DNA"/>
</dbReference>